<evidence type="ECO:0000256" key="1">
    <source>
        <dbReference type="SAM" id="SignalP"/>
    </source>
</evidence>
<dbReference type="Proteomes" id="UP000813444">
    <property type="component" value="Unassembled WGS sequence"/>
</dbReference>
<evidence type="ECO:0008006" key="4">
    <source>
        <dbReference type="Google" id="ProtNLM"/>
    </source>
</evidence>
<feature type="chain" id="PRO_5035432886" description="SSCRP protein" evidence="1">
    <location>
        <begin position="17"/>
        <end position="156"/>
    </location>
</feature>
<dbReference type="EMBL" id="JAGPNK010000007">
    <property type="protein sequence ID" value="KAH7318136.1"/>
    <property type="molecule type" value="Genomic_DNA"/>
</dbReference>
<name>A0A8K0SLI8_9HYPO</name>
<comment type="caution">
    <text evidence="2">The sequence shown here is derived from an EMBL/GenBank/DDBJ whole genome shotgun (WGS) entry which is preliminary data.</text>
</comment>
<evidence type="ECO:0000313" key="3">
    <source>
        <dbReference type="Proteomes" id="UP000813444"/>
    </source>
</evidence>
<sequence length="156" mass="16467">MKIILTTLALAGWAAAKPQMPPPLPDPLSTETVSPVALPTEPAVPLPVPEPPAPTASALPGGPICECGYTYCASVLMAMKRPWTPKLLTQAYCSTPNAACPEGLPHTNVTSALFICLCDGVDQEVGTHLHLLCGCDTCLNVNPDFRGRCETPCYHD</sequence>
<organism evidence="2 3">
    <name type="scientific">Stachybotrys elegans</name>
    <dbReference type="NCBI Taxonomy" id="80388"/>
    <lineage>
        <taxon>Eukaryota</taxon>
        <taxon>Fungi</taxon>
        <taxon>Dikarya</taxon>
        <taxon>Ascomycota</taxon>
        <taxon>Pezizomycotina</taxon>
        <taxon>Sordariomycetes</taxon>
        <taxon>Hypocreomycetidae</taxon>
        <taxon>Hypocreales</taxon>
        <taxon>Stachybotryaceae</taxon>
        <taxon>Stachybotrys</taxon>
    </lineage>
</organism>
<reference evidence="2" key="1">
    <citation type="journal article" date="2021" name="Nat. Commun.">
        <title>Genetic determinants of endophytism in the Arabidopsis root mycobiome.</title>
        <authorList>
            <person name="Mesny F."/>
            <person name="Miyauchi S."/>
            <person name="Thiergart T."/>
            <person name="Pickel B."/>
            <person name="Atanasova L."/>
            <person name="Karlsson M."/>
            <person name="Huettel B."/>
            <person name="Barry K.W."/>
            <person name="Haridas S."/>
            <person name="Chen C."/>
            <person name="Bauer D."/>
            <person name="Andreopoulos W."/>
            <person name="Pangilinan J."/>
            <person name="LaButti K."/>
            <person name="Riley R."/>
            <person name="Lipzen A."/>
            <person name="Clum A."/>
            <person name="Drula E."/>
            <person name="Henrissat B."/>
            <person name="Kohler A."/>
            <person name="Grigoriev I.V."/>
            <person name="Martin F.M."/>
            <person name="Hacquard S."/>
        </authorList>
    </citation>
    <scope>NUCLEOTIDE SEQUENCE</scope>
    <source>
        <strain evidence="2">MPI-CAGE-CH-0235</strain>
    </source>
</reference>
<keyword evidence="1" id="KW-0732">Signal</keyword>
<dbReference type="OrthoDB" id="4867494at2759"/>
<protein>
    <recommendedName>
        <fullName evidence="4">SSCRP protein</fullName>
    </recommendedName>
</protein>
<dbReference type="AlphaFoldDB" id="A0A8K0SLI8"/>
<proteinExistence type="predicted"/>
<feature type="signal peptide" evidence="1">
    <location>
        <begin position="1"/>
        <end position="16"/>
    </location>
</feature>
<keyword evidence="3" id="KW-1185">Reference proteome</keyword>
<accession>A0A8K0SLI8</accession>
<gene>
    <name evidence="2" type="ORF">B0I35DRAFT_409072</name>
</gene>
<evidence type="ECO:0000313" key="2">
    <source>
        <dbReference type="EMBL" id="KAH7318136.1"/>
    </source>
</evidence>